<dbReference type="EMBL" id="BGZK01001084">
    <property type="protein sequence ID" value="GBP70731.1"/>
    <property type="molecule type" value="Genomic_DNA"/>
</dbReference>
<evidence type="ECO:0000313" key="1">
    <source>
        <dbReference type="EMBL" id="GBP70731.1"/>
    </source>
</evidence>
<evidence type="ECO:0000313" key="2">
    <source>
        <dbReference type="Proteomes" id="UP000299102"/>
    </source>
</evidence>
<sequence>MSTLEDETGCVPSSRVPECWAPSVYECGVPRSVYRAAVVKLRASVPVIYSGDPAVYTPSPHTVSAPRERSRRFTLQIPDAILVISRVLNAGFNIAHIFPVASVKAEVSSAGIREEAAT</sequence>
<organism evidence="1 2">
    <name type="scientific">Eumeta variegata</name>
    <name type="common">Bagworm moth</name>
    <name type="synonym">Eumeta japonica</name>
    <dbReference type="NCBI Taxonomy" id="151549"/>
    <lineage>
        <taxon>Eukaryota</taxon>
        <taxon>Metazoa</taxon>
        <taxon>Ecdysozoa</taxon>
        <taxon>Arthropoda</taxon>
        <taxon>Hexapoda</taxon>
        <taxon>Insecta</taxon>
        <taxon>Pterygota</taxon>
        <taxon>Neoptera</taxon>
        <taxon>Endopterygota</taxon>
        <taxon>Lepidoptera</taxon>
        <taxon>Glossata</taxon>
        <taxon>Ditrysia</taxon>
        <taxon>Tineoidea</taxon>
        <taxon>Psychidae</taxon>
        <taxon>Oiketicinae</taxon>
        <taxon>Eumeta</taxon>
    </lineage>
</organism>
<dbReference type="OrthoDB" id="162894at2759"/>
<keyword evidence="2" id="KW-1185">Reference proteome</keyword>
<gene>
    <name evidence="1" type="ORF">EVAR_51030_1</name>
</gene>
<dbReference type="AlphaFoldDB" id="A0A4C1Y3G1"/>
<comment type="caution">
    <text evidence="1">The sequence shown here is derived from an EMBL/GenBank/DDBJ whole genome shotgun (WGS) entry which is preliminary data.</text>
</comment>
<accession>A0A4C1Y3G1</accession>
<protein>
    <submittedName>
        <fullName evidence="1">Uncharacterized protein</fullName>
    </submittedName>
</protein>
<name>A0A4C1Y3G1_EUMVA</name>
<proteinExistence type="predicted"/>
<reference evidence="1 2" key="1">
    <citation type="journal article" date="2019" name="Commun. Biol.">
        <title>The bagworm genome reveals a unique fibroin gene that provides high tensile strength.</title>
        <authorList>
            <person name="Kono N."/>
            <person name="Nakamura H."/>
            <person name="Ohtoshi R."/>
            <person name="Tomita M."/>
            <person name="Numata K."/>
            <person name="Arakawa K."/>
        </authorList>
    </citation>
    <scope>NUCLEOTIDE SEQUENCE [LARGE SCALE GENOMIC DNA]</scope>
</reference>
<dbReference type="Proteomes" id="UP000299102">
    <property type="component" value="Unassembled WGS sequence"/>
</dbReference>